<evidence type="ECO:0000256" key="2">
    <source>
        <dbReference type="ARBA" id="ARBA00023008"/>
    </source>
</evidence>
<accession>A0A2H0UM21</accession>
<name>A0A2H0UM21_9BACT</name>
<keyword evidence="2" id="KW-0186">Copper</keyword>
<organism evidence="5 6">
    <name type="scientific">Candidatus Harrisonbacteria bacterium CG10_big_fil_rev_8_21_14_0_10_49_15</name>
    <dbReference type="NCBI Taxonomy" id="1974587"/>
    <lineage>
        <taxon>Bacteria</taxon>
        <taxon>Candidatus Harrisoniibacteriota</taxon>
    </lineage>
</organism>
<evidence type="ECO:0000313" key="6">
    <source>
        <dbReference type="Proteomes" id="UP000229526"/>
    </source>
</evidence>
<dbReference type="AlphaFoldDB" id="A0A2H0UM21"/>
<dbReference type="Pfam" id="PF13473">
    <property type="entry name" value="Cupredoxin_1"/>
    <property type="match status" value="1"/>
</dbReference>
<dbReference type="InterPro" id="IPR050845">
    <property type="entry name" value="Cu-binding_ET"/>
</dbReference>
<dbReference type="Proteomes" id="UP000229526">
    <property type="component" value="Unassembled WGS sequence"/>
</dbReference>
<keyword evidence="3" id="KW-0472">Membrane</keyword>
<reference evidence="6" key="1">
    <citation type="submission" date="2017-09" db="EMBL/GenBank/DDBJ databases">
        <title>Depth-based differentiation of microbial function through sediment-hosted aquifers and enrichment of novel symbionts in the deep terrestrial subsurface.</title>
        <authorList>
            <person name="Probst A.J."/>
            <person name="Ladd B."/>
            <person name="Jarett J.K."/>
            <person name="Geller-Mcgrath D.E."/>
            <person name="Sieber C.M.K."/>
            <person name="Emerson J.B."/>
            <person name="Anantharaman K."/>
            <person name="Thomas B.C."/>
            <person name="Malmstrom R."/>
            <person name="Stieglmeier M."/>
            <person name="Klingl A."/>
            <person name="Woyke T."/>
            <person name="Ryan C.M."/>
            <person name="Banfield J.F."/>
        </authorList>
    </citation>
    <scope>NUCLEOTIDE SEQUENCE [LARGE SCALE GENOMIC DNA]</scope>
</reference>
<comment type="caution">
    <text evidence="5">The sequence shown here is derived from an EMBL/GenBank/DDBJ whole genome shotgun (WGS) entry which is preliminary data.</text>
</comment>
<keyword evidence="3" id="KW-0812">Transmembrane</keyword>
<proteinExistence type="predicted"/>
<dbReference type="PANTHER" id="PTHR38439:SF3">
    <property type="entry name" value="COPPER-RESISTANT CUPROPROTEIN COPI"/>
    <property type="match status" value="1"/>
</dbReference>
<sequence>MNKGIIWLIIIVIIIAGAWMLMSGSPADLAINEQAEEVVDNSMPAEESDADEVVVAREVTITASNFKFDMSEISVKKGEAVKLTLVVAEGTHDFQIDGYDAGTKILKSGETETITFTADKAGEFEFYCSVGSHRQMGMVGKLIVTE</sequence>
<dbReference type="InterPro" id="IPR033138">
    <property type="entry name" value="Cu_oxidase_CS"/>
</dbReference>
<dbReference type="SUPFAM" id="SSF49503">
    <property type="entry name" value="Cupredoxins"/>
    <property type="match status" value="1"/>
</dbReference>
<dbReference type="PANTHER" id="PTHR38439">
    <property type="entry name" value="AURACYANIN-B"/>
    <property type="match status" value="1"/>
</dbReference>
<evidence type="ECO:0000259" key="4">
    <source>
        <dbReference type="Pfam" id="PF13473"/>
    </source>
</evidence>
<feature type="transmembrane region" description="Helical" evidence="3">
    <location>
        <begin position="5"/>
        <end position="22"/>
    </location>
</feature>
<dbReference type="InterPro" id="IPR008972">
    <property type="entry name" value="Cupredoxin"/>
</dbReference>
<dbReference type="PROSITE" id="PS00079">
    <property type="entry name" value="MULTICOPPER_OXIDASE1"/>
    <property type="match status" value="1"/>
</dbReference>
<evidence type="ECO:0000256" key="3">
    <source>
        <dbReference type="SAM" id="Phobius"/>
    </source>
</evidence>
<evidence type="ECO:0000256" key="1">
    <source>
        <dbReference type="ARBA" id="ARBA00022723"/>
    </source>
</evidence>
<gene>
    <name evidence="5" type="ORF">COU11_00365</name>
</gene>
<keyword evidence="1" id="KW-0479">Metal-binding</keyword>
<dbReference type="GO" id="GO:0046872">
    <property type="term" value="F:metal ion binding"/>
    <property type="evidence" value="ECO:0007669"/>
    <property type="project" value="UniProtKB-KW"/>
</dbReference>
<evidence type="ECO:0000313" key="5">
    <source>
        <dbReference type="EMBL" id="PIR87457.1"/>
    </source>
</evidence>
<feature type="domain" description="EfeO-type cupredoxin-like" evidence="4">
    <location>
        <begin position="56"/>
        <end position="144"/>
    </location>
</feature>
<protein>
    <recommendedName>
        <fullName evidence="4">EfeO-type cupredoxin-like domain-containing protein</fullName>
    </recommendedName>
</protein>
<keyword evidence="3" id="KW-1133">Transmembrane helix</keyword>
<dbReference type="EMBL" id="PFBD01000002">
    <property type="protein sequence ID" value="PIR87457.1"/>
    <property type="molecule type" value="Genomic_DNA"/>
</dbReference>
<dbReference type="InterPro" id="IPR028096">
    <property type="entry name" value="EfeO_Cupredoxin"/>
</dbReference>
<dbReference type="Gene3D" id="2.60.40.420">
    <property type="entry name" value="Cupredoxins - blue copper proteins"/>
    <property type="match status" value="1"/>
</dbReference>